<dbReference type="Proteomes" id="UP000197025">
    <property type="component" value="Unassembled WGS sequence"/>
</dbReference>
<dbReference type="PANTHER" id="PTHR43807:SF20">
    <property type="entry name" value="FI04487P"/>
    <property type="match status" value="1"/>
</dbReference>
<dbReference type="FunFam" id="3.40.640.10:FF:000024">
    <property type="entry name" value="Kynurenine--oxoglutarate transaminase 3"/>
    <property type="match status" value="1"/>
</dbReference>
<evidence type="ECO:0000256" key="2">
    <source>
        <dbReference type="ARBA" id="ARBA00007441"/>
    </source>
</evidence>
<dbReference type="OrthoDB" id="9813612at2"/>
<dbReference type="RefSeq" id="WP_088571856.1">
    <property type="nucleotide sequence ID" value="NZ_FYEK01000044.1"/>
</dbReference>
<dbReference type="CDD" id="cd00609">
    <property type="entry name" value="AAT_like"/>
    <property type="match status" value="1"/>
</dbReference>
<evidence type="ECO:0000313" key="8">
    <source>
        <dbReference type="EMBL" id="SNB70307.1"/>
    </source>
</evidence>
<evidence type="ECO:0000256" key="4">
    <source>
        <dbReference type="ARBA" id="ARBA00022679"/>
    </source>
</evidence>
<dbReference type="Gene3D" id="3.40.640.10">
    <property type="entry name" value="Type I PLP-dependent aspartate aminotransferase-like (Major domain)"/>
    <property type="match status" value="1"/>
</dbReference>
<evidence type="ECO:0000256" key="1">
    <source>
        <dbReference type="ARBA" id="ARBA00001933"/>
    </source>
</evidence>
<dbReference type="GO" id="GO:0016212">
    <property type="term" value="F:kynurenine-oxoglutarate transaminase activity"/>
    <property type="evidence" value="ECO:0007669"/>
    <property type="project" value="TreeGrafter"/>
</dbReference>
<dbReference type="InterPro" id="IPR015422">
    <property type="entry name" value="PyrdxlP-dep_Trfase_small"/>
</dbReference>
<dbReference type="InParanoid" id="A0A212RDH5"/>
<dbReference type="EC" id="2.6.1.-" evidence="6"/>
<name>A0A212RDH5_9CHLR</name>
<organism evidence="8 9">
    <name type="scientific">Thermoflexus hugenholtzii JAD2</name>
    <dbReference type="NCBI Taxonomy" id="877466"/>
    <lineage>
        <taxon>Bacteria</taxon>
        <taxon>Bacillati</taxon>
        <taxon>Chloroflexota</taxon>
        <taxon>Thermoflexia</taxon>
        <taxon>Thermoflexales</taxon>
        <taxon>Thermoflexaceae</taxon>
        <taxon>Thermoflexus</taxon>
    </lineage>
</organism>
<keyword evidence="4 6" id="KW-0808">Transferase</keyword>
<feature type="domain" description="Aminotransferase class I/classII large" evidence="7">
    <location>
        <begin position="31"/>
        <end position="382"/>
    </location>
</feature>
<keyword evidence="5" id="KW-0663">Pyridoxal phosphate</keyword>
<sequence>MVKARTADRVTHFTESVIREMTRWAHQFGAINLAQGFPDFPAPEALKEAAARAIREDHNQYAITWGSPRLRAAIAEKYRRFYGMEVDPERHITVCCGATECMIATLLALLNPGDEVIIFEPFYENYGPDTWISGAKPVYVPLHPPDWTFDPDALRRAFSPRTRAIILNTPHNPTGHVFSEEELRFIAELCQRYDAYAITDEIYEHILYDGHRHIPIATLPGMWERTVTISGMSKSYAVTGWRIGWCIAPEDLTGAIRKVHDFLTVGAPAPLQEASAVALQFPPAYYEALRADYDRRRRLLVDALEELGFEVWRPQGAYYVMTDFRAFGFEDDTAFAMHLVREIGVAVVPGSSFYAHPERGRSQVRFAFCKREETLREAVARLSRLRARRAALGAA</sequence>
<dbReference type="SUPFAM" id="SSF53383">
    <property type="entry name" value="PLP-dependent transferases"/>
    <property type="match status" value="1"/>
</dbReference>
<dbReference type="PANTHER" id="PTHR43807">
    <property type="entry name" value="FI04487P"/>
    <property type="match status" value="1"/>
</dbReference>
<comment type="cofactor">
    <cofactor evidence="1 6">
        <name>pyridoxal 5'-phosphate</name>
        <dbReference type="ChEBI" id="CHEBI:597326"/>
    </cofactor>
</comment>
<dbReference type="InterPro" id="IPR015421">
    <property type="entry name" value="PyrdxlP-dep_Trfase_major"/>
</dbReference>
<accession>A0A212RDH5</accession>
<keyword evidence="9" id="KW-1185">Reference proteome</keyword>
<dbReference type="InterPro" id="IPR004838">
    <property type="entry name" value="NHTrfase_class1_PyrdxlP-BS"/>
</dbReference>
<gene>
    <name evidence="8" type="ORF">SAMN02746019_00011990</name>
</gene>
<dbReference type="AlphaFoldDB" id="A0A212RDH5"/>
<evidence type="ECO:0000313" key="9">
    <source>
        <dbReference type="Proteomes" id="UP000197025"/>
    </source>
</evidence>
<proteinExistence type="inferred from homology"/>
<reference evidence="9" key="1">
    <citation type="submission" date="2017-06" db="EMBL/GenBank/DDBJ databases">
        <authorList>
            <person name="Varghese N."/>
            <person name="Submissions S."/>
        </authorList>
    </citation>
    <scope>NUCLEOTIDE SEQUENCE [LARGE SCALE GENOMIC DNA]</scope>
    <source>
        <strain evidence="9">JAD2</strain>
    </source>
</reference>
<protein>
    <recommendedName>
        <fullName evidence="6">Aminotransferase</fullName>
        <ecNumber evidence="6">2.6.1.-</ecNumber>
    </recommendedName>
</protein>
<dbReference type="EMBL" id="FYEK01000044">
    <property type="protein sequence ID" value="SNB70307.1"/>
    <property type="molecule type" value="Genomic_DNA"/>
</dbReference>
<dbReference type="InterPro" id="IPR015424">
    <property type="entry name" value="PyrdxlP-dep_Trfase"/>
</dbReference>
<evidence type="ECO:0000256" key="3">
    <source>
        <dbReference type="ARBA" id="ARBA00022576"/>
    </source>
</evidence>
<dbReference type="GO" id="GO:0005737">
    <property type="term" value="C:cytoplasm"/>
    <property type="evidence" value="ECO:0007669"/>
    <property type="project" value="TreeGrafter"/>
</dbReference>
<dbReference type="PROSITE" id="PS00105">
    <property type="entry name" value="AA_TRANSFER_CLASS_1"/>
    <property type="match status" value="1"/>
</dbReference>
<evidence type="ECO:0000256" key="5">
    <source>
        <dbReference type="ARBA" id="ARBA00022898"/>
    </source>
</evidence>
<dbReference type="Pfam" id="PF00155">
    <property type="entry name" value="Aminotran_1_2"/>
    <property type="match status" value="1"/>
</dbReference>
<evidence type="ECO:0000256" key="6">
    <source>
        <dbReference type="RuleBase" id="RU000481"/>
    </source>
</evidence>
<dbReference type="Gene3D" id="3.90.1150.10">
    <property type="entry name" value="Aspartate Aminotransferase, domain 1"/>
    <property type="match status" value="1"/>
</dbReference>
<dbReference type="InterPro" id="IPR004839">
    <property type="entry name" value="Aminotransferase_I/II_large"/>
</dbReference>
<dbReference type="InterPro" id="IPR051326">
    <property type="entry name" value="Kynurenine-oxoglutarate_AT"/>
</dbReference>
<dbReference type="GO" id="GO:0030170">
    <property type="term" value="F:pyridoxal phosphate binding"/>
    <property type="evidence" value="ECO:0007669"/>
    <property type="project" value="InterPro"/>
</dbReference>
<keyword evidence="3 6" id="KW-0032">Aminotransferase</keyword>
<evidence type="ECO:0000259" key="7">
    <source>
        <dbReference type="Pfam" id="PF00155"/>
    </source>
</evidence>
<comment type="similarity">
    <text evidence="2 6">Belongs to the class-I pyridoxal-phosphate-dependent aminotransferase family.</text>
</comment>